<feature type="transmembrane region" description="Helical" evidence="1">
    <location>
        <begin position="74"/>
        <end position="95"/>
    </location>
</feature>
<dbReference type="RefSeq" id="WP_271169039.1">
    <property type="nucleotide sequence ID" value="NZ_BSFI01000008.1"/>
</dbReference>
<keyword evidence="1" id="KW-0472">Membrane</keyword>
<organism evidence="2 3">
    <name type="scientific">Hansschlegelia plantiphila</name>
    <dbReference type="NCBI Taxonomy" id="374655"/>
    <lineage>
        <taxon>Bacteria</taxon>
        <taxon>Pseudomonadati</taxon>
        <taxon>Pseudomonadota</taxon>
        <taxon>Alphaproteobacteria</taxon>
        <taxon>Hyphomicrobiales</taxon>
        <taxon>Methylopilaceae</taxon>
        <taxon>Hansschlegelia</taxon>
    </lineage>
</organism>
<protein>
    <submittedName>
        <fullName evidence="2">Uncharacterized protein</fullName>
    </submittedName>
</protein>
<evidence type="ECO:0000313" key="3">
    <source>
        <dbReference type="Proteomes" id="UP001143372"/>
    </source>
</evidence>
<accession>A0A9W6J327</accession>
<gene>
    <name evidence="2" type="ORF">GCM10008179_24610</name>
</gene>
<keyword evidence="1" id="KW-0812">Transmembrane</keyword>
<keyword evidence="1" id="KW-1133">Transmembrane helix</keyword>
<feature type="transmembrane region" description="Helical" evidence="1">
    <location>
        <begin position="12"/>
        <end position="34"/>
    </location>
</feature>
<dbReference type="Proteomes" id="UP001143372">
    <property type="component" value="Unassembled WGS sequence"/>
</dbReference>
<comment type="caution">
    <text evidence="2">The sequence shown here is derived from an EMBL/GenBank/DDBJ whole genome shotgun (WGS) entry which is preliminary data.</text>
</comment>
<feature type="transmembrane region" description="Helical" evidence="1">
    <location>
        <begin position="46"/>
        <end position="68"/>
    </location>
</feature>
<evidence type="ECO:0000256" key="1">
    <source>
        <dbReference type="SAM" id="Phobius"/>
    </source>
</evidence>
<keyword evidence="3" id="KW-1185">Reference proteome</keyword>
<reference evidence="2" key="2">
    <citation type="submission" date="2023-01" db="EMBL/GenBank/DDBJ databases">
        <authorList>
            <person name="Sun Q."/>
            <person name="Evtushenko L."/>
        </authorList>
    </citation>
    <scope>NUCLEOTIDE SEQUENCE</scope>
    <source>
        <strain evidence="2">VKM B-2347</strain>
    </source>
</reference>
<name>A0A9W6J327_9HYPH</name>
<sequence>MAMVEPNVAALLWFALFAGVAGLGFYVVAGAFPLSTRDDLTGHPAGAPLAVVNALAFAALAVGATLYGVEHLRWTSVVIVAGLALLFAPGVFHIWPQRWRDGLSGLAIMLGLTAAAIAALQLVGGVYAA</sequence>
<proteinExistence type="predicted"/>
<evidence type="ECO:0000313" key="2">
    <source>
        <dbReference type="EMBL" id="GLK68823.1"/>
    </source>
</evidence>
<dbReference type="AlphaFoldDB" id="A0A9W6J327"/>
<feature type="transmembrane region" description="Helical" evidence="1">
    <location>
        <begin position="107"/>
        <end position="128"/>
    </location>
</feature>
<dbReference type="EMBL" id="BSFI01000008">
    <property type="protein sequence ID" value="GLK68823.1"/>
    <property type="molecule type" value="Genomic_DNA"/>
</dbReference>
<reference evidence="2" key="1">
    <citation type="journal article" date="2014" name="Int. J. Syst. Evol. Microbiol.">
        <title>Complete genome sequence of Corynebacterium casei LMG S-19264T (=DSM 44701T), isolated from a smear-ripened cheese.</title>
        <authorList>
            <consortium name="US DOE Joint Genome Institute (JGI-PGF)"/>
            <person name="Walter F."/>
            <person name="Albersmeier A."/>
            <person name="Kalinowski J."/>
            <person name="Ruckert C."/>
        </authorList>
    </citation>
    <scope>NUCLEOTIDE SEQUENCE</scope>
    <source>
        <strain evidence="2">VKM B-2347</strain>
    </source>
</reference>